<dbReference type="PANTHER" id="PTHR47982">
    <property type="entry name" value="PROLINE-RICH RECEPTOR-LIKE PROTEIN KINASE PERK4"/>
    <property type="match status" value="1"/>
</dbReference>
<evidence type="ECO:0000256" key="3">
    <source>
        <dbReference type="ARBA" id="ARBA00022475"/>
    </source>
</evidence>
<keyword evidence="3" id="KW-1003">Cell membrane</keyword>
<dbReference type="InterPro" id="IPR047117">
    <property type="entry name" value="PERK1-13-like"/>
</dbReference>
<keyword evidence="6 14" id="KW-0812">Transmembrane</keyword>
<feature type="chain" id="PRO_5040478888" description="non-specific serine/threonine protein kinase" evidence="15">
    <location>
        <begin position="24"/>
        <end position="597"/>
    </location>
</feature>
<dbReference type="InterPro" id="IPR000719">
    <property type="entry name" value="Prot_kinase_dom"/>
</dbReference>
<keyword evidence="11 14" id="KW-0472">Membrane</keyword>
<dbReference type="Proteomes" id="UP001141552">
    <property type="component" value="Unassembled WGS sequence"/>
</dbReference>
<evidence type="ECO:0000256" key="9">
    <source>
        <dbReference type="ARBA" id="ARBA00022840"/>
    </source>
</evidence>
<dbReference type="InterPro" id="IPR011009">
    <property type="entry name" value="Kinase-like_dom_sf"/>
</dbReference>
<sequence length="597" mass="66598">MIKTGHSSSKLAFLCITIFFLQAVSVDFPSPDDSGSCALDFQKFPYQPSGECIGDQQEVKELDSITTTLCCRQVQNAITTTLAYHAKNTSAGSLFLPEEEWRNCSGQFHRQSSVSPHSCGFDDLYDGSSACSSFPLSSLQSQWYYNRAVELCSGFNTSFDDVCTNCTQAILDARDQQLKELNVKSDNKEKSICGLAVVISVVASKVDGLDNQTLLNDFYKCLTLLDSYDSGYVKLKYSVVKPVAAVLIAFVTLLLVLLLIKYVTREKRRPPKPVIQSKEITTLSGLYRFSKAEIDNAIHYGNDKKCLGRGSAGQVYRGVLPSGQLVAIKHIHKSNSSDTFQREVDGLSRVRHKNLVCLFGYYNEGGDRYLVYEYCSAGNLAHHLLRKSSILTWDIRVKILYGCARGLRYLHRYIDGCIVHRDIKLTNILLTENLEPKLSDFGLAKMLGMEESKVFTDVRGTMGYMDPEYMSNAKLTCASDIYSFGIVALQILSGQKVIEFDLDARDQLTRKAKDASAGKRPLTDFEDPKLEGKVNKEDFQAILEIAVLCVAKSSKGRPTIDDVFEVLEKALKNIETVKFSINSCRKNSIISRSIEIL</sequence>
<dbReference type="AlphaFoldDB" id="A0A9Q0JQT3"/>
<comment type="caution">
    <text evidence="17">The sequence shown here is derived from an EMBL/GenBank/DDBJ whole genome shotgun (WGS) entry which is preliminary data.</text>
</comment>
<protein>
    <recommendedName>
        <fullName evidence="2">non-specific serine/threonine protein kinase</fullName>
        <ecNumber evidence="2">2.7.11.1</ecNumber>
    </recommendedName>
</protein>
<dbReference type="SMART" id="SM00220">
    <property type="entry name" value="S_TKc"/>
    <property type="match status" value="1"/>
</dbReference>
<dbReference type="GO" id="GO:0005524">
    <property type="term" value="F:ATP binding"/>
    <property type="evidence" value="ECO:0007669"/>
    <property type="project" value="UniProtKB-KW"/>
</dbReference>
<feature type="transmembrane region" description="Helical" evidence="14">
    <location>
        <begin position="243"/>
        <end position="263"/>
    </location>
</feature>
<keyword evidence="7" id="KW-0547">Nucleotide-binding</keyword>
<dbReference type="PROSITE" id="PS50011">
    <property type="entry name" value="PROTEIN_KINASE_DOM"/>
    <property type="match status" value="1"/>
</dbReference>
<dbReference type="FunFam" id="3.30.200.20:FF:000610">
    <property type="entry name" value="Cysteine-rich receptor-like protein kinase 40"/>
    <property type="match status" value="1"/>
</dbReference>
<evidence type="ECO:0000256" key="15">
    <source>
        <dbReference type="SAM" id="SignalP"/>
    </source>
</evidence>
<keyword evidence="8" id="KW-0418">Kinase</keyword>
<keyword evidence="15" id="KW-0732">Signal</keyword>
<evidence type="ECO:0000256" key="10">
    <source>
        <dbReference type="ARBA" id="ARBA00022989"/>
    </source>
</evidence>
<evidence type="ECO:0000256" key="1">
    <source>
        <dbReference type="ARBA" id="ARBA00004162"/>
    </source>
</evidence>
<evidence type="ECO:0000256" key="6">
    <source>
        <dbReference type="ARBA" id="ARBA00022692"/>
    </source>
</evidence>
<keyword evidence="5" id="KW-0808">Transferase</keyword>
<comment type="subcellular location">
    <subcellularLocation>
        <location evidence="1">Cell membrane</location>
        <topology evidence="1">Single-pass membrane protein</topology>
    </subcellularLocation>
</comment>
<evidence type="ECO:0000256" key="4">
    <source>
        <dbReference type="ARBA" id="ARBA00022527"/>
    </source>
</evidence>
<dbReference type="GO" id="GO:0004674">
    <property type="term" value="F:protein serine/threonine kinase activity"/>
    <property type="evidence" value="ECO:0007669"/>
    <property type="project" value="UniProtKB-KW"/>
</dbReference>
<evidence type="ECO:0000256" key="12">
    <source>
        <dbReference type="ARBA" id="ARBA00047899"/>
    </source>
</evidence>
<name>A0A9Q0JQT3_9ROSI</name>
<keyword evidence="4" id="KW-0723">Serine/threonine-protein kinase</keyword>
<dbReference type="InterPro" id="IPR043891">
    <property type="entry name" value="SPARK"/>
</dbReference>
<evidence type="ECO:0000313" key="18">
    <source>
        <dbReference type="Proteomes" id="UP001141552"/>
    </source>
</evidence>
<evidence type="ECO:0000313" key="17">
    <source>
        <dbReference type="EMBL" id="KAJ4849737.1"/>
    </source>
</evidence>
<reference evidence="17" key="2">
    <citation type="journal article" date="2023" name="Plants (Basel)">
        <title>Annotation of the Turnera subulata (Passifloraceae) Draft Genome Reveals the S-Locus Evolved after the Divergence of Turneroideae from Passifloroideae in a Stepwise Manner.</title>
        <authorList>
            <person name="Henning P.M."/>
            <person name="Roalson E.H."/>
            <person name="Mir W."/>
            <person name="McCubbin A.G."/>
            <person name="Shore J.S."/>
        </authorList>
    </citation>
    <scope>NUCLEOTIDE SEQUENCE</scope>
    <source>
        <strain evidence="17">F60SS</strain>
    </source>
</reference>
<dbReference type="Pfam" id="PF00069">
    <property type="entry name" value="Pkinase"/>
    <property type="match status" value="1"/>
</dbReference>
<evidence type="ECO:0000256" key="14">
    <source>
        <dbReference type="SAM" id="Phobius"/>
    </source>
</evidence>
<evidence type="ECO:0000256" key="11">
    <source>
        <dbReference type="ARBA" id="ARBA00023136"/>
    </source>
</evidence>
<evidence type="ECO:0000256" key="7">
    <source>
        <dbReference type="ARBA" id="ARBA00022741"/>
    </source>
</evidence>
<dbReference type="OrthoDB" id="4062651at2759"/>
<dbReference type="GO" id="GO:0005886">
    <property type="term" value="C:plasma membrane"/>
    <property type="evidence" value="ECO:0007669"/>
    <property type="project" value="UniProtKB-SubCell"/>
</dbReference>
<feature type="domain" description="Protein kinase" evidence="16">
    <location>
        <begin position="301"/>
        <end position="571"/>
    </location>
</feature>
<dbReference type="EMBL" id="JAKUCV010000507">
    <property type="protein sequence ID" value="KAJ4849737.1"/>
    <property type="molecule type" value="Genomic_DNA"/>
</dbReference>
<dbReference type="EC" id="2.7.11.1" evidence="2"/>
<feature type="signal peptide" evidence="15">
    <location>
        <begin position="1"/>
        <end position="23"/>
    </location>
</feature>
<dbReference type="PANTHER" id="PTHR47982:SF57">
    <property type="entry name" value="PROTEIN KINASE DOMAIN-CONTAINING PROTEIN"/>
    <property type="match status" value="1"/>
</dbReference>
<comment type="catalytic activity">
    <reaction evidence="13">
        <text>L-seryl-[protein] + ATP = O-phospho-L-seryl-[protein] + ADP + H(+)</text>
        <dbReference type="Rhea" id="RHEA:17989"/>
        <dbReference type="Rhea" id="RHEA-COMP:9863"/>
        <dbReference type="Rhea" id="RHEA-COMP:11604"/>
        <dbReference type="ChEBI" id="CHEBI:15378"/>
        <dbReference type="ChEBI" id="CHEBI:29999"/>
        <dbReference type="ChEBI" id="CHEBI:30616"/>
        <dbReference type="ChEBI" id="CHEBI:83421"/>
        <dbReference type="ChEBI" id="CHEBI:456216"/>
        <dbReference type="EC" id="2.7.11.1"/>
    </reaction>
</comment>
<dbReference type="Pfam" id="PF19160">
    <property type="entry name" value="SPARK"/>
    <property type="match status" value="1"/>
</dbReference>
<keyword evidence="10 14" id="KW-1133">Transmembrane helix</keyword>
<evidence type="ECO:0000256" key="2">
    <source>
        <dbReference type="ARBA" id="ARBA00012513"/>
    </source>
</evidence>
<evidence type="ECO:0000256" key="5">
    <source>
        <dbReference type="ARBA" id="ARBA00022679"/>
    </source>
</evidence>
<gene>
    <name evidence="17" type="ORF">Tsubulata_016123</name>
</gene>
<proteinExistence type="predicted"/>
<organism evidence="17 18">
    <name type="scientific">Turnera subulata</name>
    <dbReference type="NCBI Taxonomy" id="218843"/>
    <lineage>
        <taxon>Eukaryota</taxon>
        <taxon>Viridiplantae</taxon>
        <taxon>Streptophyta</taxon>
        <taxon>Embryophyta</taxon>
        <taxon>Tracheophyta</taxon>
        <taxon>Spermatophyta</taxon>
        <taxon>Magnoliopsida</taxon>
        <taxon>eudicotyledons</taxon>
        <taxon>Gunneridae</taxon>
        <taxon>Pentapetalae</taxon>
        <taxon>rosids</taxon>
        <taxon>fabids</taxon>
        <taxon>Malpighiales</taxon>
        <taxon>Passifloraceae</taxon>
        <taxon>Turnera</taxon>
    </lineage>
</organism>
<comment type="catalytic activity">
    <reaction evidence="12">
        <text>L-threonyl-[protein] + ATP = O-phospho-L-threonyl-[protein] + ADP + H(+)</text>
        <dbReference type="Rhea" id="RHEA:46608"/>
        <dbReference type="Rhea" id="RHEA-COMP:11060"/>
        <dbReference type="Rhea" id="RHEA-COMP:11605"/>
        <dbReference type="ChEBI" id="CHEBI:15378"/>
        <dbReference type="ChEBI" id="CHEBI:30013"/>
        <dbReference type="ChEBI" id="CHEBI:30616"/>
        <dbReference type="ChEBI" id="CHEBI:61977"/>
        <dbReference type="ChEBI" id="CHEBI:456216"/>
        <dbReference type="EC" id="2.7.11.1"/>
    </reaction>
</comment>
<dbReference type="InterPro" id="IPR008271">
    <property type="entry name" value="Ser/Thr_kinase_AS"/>
</dbReference>
<accession>A0A9Q0JQT3</accession>
<dbReference type="Gene3D" id="3.30.200.20">
    <property type="entry name" value="Phosphorylase Kinase, domain 1"/>
    <property type="match status" value="1"/>
</dbReference>
<evidence type="ECO:0000256" key="8">
    <source>
        <dbReference type="ARBA" id="ARBA00022777"/>
    </source>
</evidence>
<dbReference type="Gene3D" id="1.10.510.10">
    <property type="entry name" value="Transferase(Phosphotransferase) domain 1"/>
    <property type="match status" value="1"/>
</dbReference>
<reference evidence="17" key="1">
    <citation type="submission" date="2022-02" db="EMBL/GenBank/DDBJ databases">
        <authorList>
            <person name="Henning P.M."/>
            <person name="McCubbin A.G."/>
            <person name="Shore J.S."/>
        </authorList>
    </citation>
    <scope>NUCLEOTIDE SEQUENCE</scope>
    <source>
        <strain evidence="17">F60SS</strain>
        <tissue evidence="17">Leaves</tissue>
    </source>
</reference>
<dbReference type="FunFam" id="1.10.510.10:FF:000530">
    <property type="entry name" value="probable receptor-like protein kinase At5g59700"/>
    <property type="match status" value="1"/>
</dbReference>
<dbReference type="SUPFAM" id="SSF56112">
    <property type="entry name" value="Protein kinase-like (PK-like)"/>
    <property type="match status" value="1"/>
</dbReference>
<keyword evidence="9" id="KW-0067">ATP-binding</keyword>
<evidence type="ECO:0000259" key="16">
    <source>
        <dbReference type="PROSITE" id="PS50011"/>
    </source>
</evidence>
<keyword evidence="18" id="KW-1185">Reference proteome</keyword>
<dbReference type="PROSITE" id="PS00108">
    <property type="entry name" value="PROTEIN_KINASE_ST"/>
    <property type="match status" value="1"/>
</dbReference>
<evidence type="ECO:0000256" key="13">
    <source>
        <dbReference type="ARBA" id="ARBA00048679"/>
    </source>
</evidence>